<name>A0A059A6F6_EUCGR</name>
<organism evidence="1">
    <name type="scientific">Eucalyptus grandis</name>
    <name type="common">Flooded gum</name>
    <dbReference type="NCBI Taxonomy" id="71139"/>
    <lineage>
        <taxon>Eukaryota</taxon>
        <taxon>Viridiplantae</taxon>
        <taxon>Streptophyta</taxon>
        <taxon>Embryophyta</taxon>
        <taxon>Tracheophyta</taxon>
        <taxon>Spermatophyta</taxon>
        <taxon>Magnoliopsida</taxon>
        <taxon>eudicotyledons</taxon>
        <taxon>Gunneridae</taxon>
        <taxon>Pentapetalae</taxon>
        <taxon>rosids</taxon>
        <taxon>malvids</taxon>
        <taxon>Myrtales</taxon>
        <taxon>Myrtaceae</taxon>
        <taxon>Myrtoideae</taxon>
        <taxon>Eucalypteae</taxon>
        <taxon>Eucalyptus</taxon>
    </lineage>
</organism>
<evidence type="ECO:0000313" key="1">
    <source>
        <dbReference type="EMBL" id="KCW49398.1"/>
    </source>
</evidence>
<sequence>MKCSSQAVTYSLLISVRFRMRIGQISTTENPFLFWSVTSIMRPRLSIQLFLSFPPFCMSPCDMCLPMRKCSESTSVMSIL</sequence>
<proteinExistence type="predicted"/>
<gene>
    <name evidence="1" type="ORF">EUGRSUZ_K02938</name>
</gene>
<accession>A0A059A6F6</accession>
<dbReference type="InParanoid" id="A0A059A6F6"/>
<dbReference type="AlphaFoldDB" id="A0A059A6F6"/>
<dbReference type="Gramene" id="KCW49398">
    <property type="protein sequence ID" value="KCW49398"/>
    <property type="gene ID" value="EUGRSUZ_K02938"/>
</dbReference>
<reference evidence="1" key="1">
    <citation type="submission" date="2013-07" db="EMBL/GenBank/DDBJ databases">
        <title>The genome of Eucalyptus grandis.</title>
        <authorList>
            <person name="Schmutz J."/>
            <person name="Hayes R."/>
            <person name="Myburg A."/>
            <person name="Tuskan G."/>
            <person name="Grattapaglia D."/>
            <person name="Rokhsar D.S."/>
        </authorList>
    </citation>
    <scope>NUCLEOTIDE SEQUENCE</scope>
    <source>
        <tissue evidence="1">Leaf extractions</tissue>
    </source>
</reference>
<protein>
    <submittedName>
        <fullName evidence="1">Uncharacterized protein</fullName>
    </submittedName>
</protein>
<dbReference type="EMBL" id="KK198763">
    <property type="protein sequence ID" value="KCW49398.1"/>
    <property type="molecule type" value="Genomic_DNA"/>
</dbReference>